<gene>
    <name evidence="3" type="ORF">RJ640_024287</name>
</gene>
<protein>
    <submittedName>
        <fullName evidence="3">Uncharacterized protein</fullName>
    </submittedName>
</protein>
<evidence type="ECO:0000256" key="2">
    <source>
        <dbReference type="SAM" id="SignalP"/>
    </source>
</evidence>
<reference evidence="3" key="1">
    <citation type="submission" date="2022-12" db="EMBL/GenBank/DDBJ databases">
        <title>Draft genome assemblies for two species of Escallonia (Escalloniales).</title>
        <authorList>
            <person name="Chanderbali A."/>
            <person name="Dervinis C."/>
            <person name="Anghel I."/>
            <person name="Soltis D."/>
            <person name="Soltis P."/>
            <person name="Zapata F."/>
        </authorList>
    </citation>
    <scope>NUCLEOTIDE SEQUENCE</scope>
    <source>
        <strain evidence="3">UCBG92.1500</strain>
        <tissue evidence="3">Leaf</tissue>
    </source>
</reference>
<keyword evidence="1" id="KW-0812">Transmembrane</keyword>
<feature type="transmembrane region" description="Helical" evidence="1">
    <location>
        <begin position="49"/>
        <end position="73"/>
    </location>
</feature>
<evidence type="ECO:0000313" key="4">
    <source>
        <dbReference type="Proteomes" id="UP001187471"/>
    </source>
</evidence>
<feature type="chain" id="PRO_5041741446" evidence="2">
    <location>
        <begin position="26"/>
        <end position="74"/>
    </location>
</feature>
<comment type="caution">
    <text evidence="3">The sequence shown here is derived from an EMBL/GenBank/DDBJ whole genome shotgun (WGS) entry which is preliminary data.</text>
</comment>
<dbReference type="InterPro" id="IPR009424">
    <property type="entry name" value="AGP16/20/22/41"/>
</dbReference>
<dbReference type="AlphaFoldDB" id="A0AA88UKC0"/>
<dbReference type="Pfam" id="PF06376">
    <property type="entry name" value="AGP"/>
    <property type="match status" value="1"/>
</dbReference>
<accession>A0AA88UKC0</accession>
<dbReference type="Proteomes" id="UP001187471">
    <property type="component" value="Unassembled WGS sequence"/>
</dbReference>
<keyword evidence="1" id="KW-0472">Membrane</keyword>
<name>A0AA88UKC0_9ASTE</name>
<feature type="signal peptide" evidence="2">
    <location>
        <begin position="1"/>
        <end position="25"/>
    </location>
</feature>
<keyword evidence="2" id="KW-0732">Signal</keyword>
<dbReference type="PANTHER" id="PTHR33374">
    <property type="entry name" value="ARABINOGALACTAN PROTEIN 20"/>
    <property type="match status" value="1"/>
</dbReference>
<keyword evidence="1" id="KW-1133">Transmembrane helix</keyword>
<dbReference type="EMBL" id="JAVXUO010001173">
    <property type="protein sequence ID" value="KAK2985291.1"/>
    <property type="molecule type" value="Genomic_DNA"/>
</dbReference>
<evidence type="ECO:0000256" key="1">
    <source>
        <dbReference type="SAM" id="Phobius"/>
    </source>
</evidence>
<sequence>MDSARLLALPVVGFMFLAILQLSNAQGFAPSPAPAGPSNDGTALHQKKFAGTAIDQGVAYFLLLVALATTYLVH</sequence>
<evidence type="ECO:0000313" key="3">
    <source>
        <dbReference type="EMBL" id="KAK2985291.1"/>
    </source>
</evidence>
<keyword evidence="4" id="KW-1185">Reference proteome</keyword>
<proteinExistence type="predicted"/>
<organism evidence="3 4">
    <name type="scientific">Escallonia rubra</name>
    <dbReference type="NCBI Taxonomy" id="112253"/>
    <lineage>
        <taxon>Eukaryota</taxon>
        <taxon>Viridiplantae</taxon>
        <taxon>Streptophyta</taxon>
        <taxon>Embryophyta</taxon>
        <taxon>Tracheophyta</taxon>
        <taxon>Spermatophyta</taxon>
        <taxon>Magnoliopsida</taxon>
        <taxon>eudicotyledons</taxon>
        <taxon>Gunneridae</taxon>
        <taxon>Pentapetalae</taxon>
        <taxon>asterids</taxon>
        <taxon>campanulids</taxon>
        <taxon>Escalloniales</taxon>
        <taxon>Escalloniaceae</taxon>
        <taxon>Escallonia</taxon>
    </lineage>
</organism>